<evidence type="ECO:0000256" key="2">
    <source>
        <dbReference type="ARBA" id="ARBA00008077"/>
    </source>
</evidence>
<keyword evidence="6 11" id="KW-0472">Membrane</keyword>
<dbReference type="InterPro" id="IPR017981">
    <property type="entry name" value="GPCR_2-like_7TM"/>
</dbReference>
<feature type="transmembrane region" description="Helical" evidence="11">
    <location>
        <begin position="329"/>
        <end position="348"/>
    </location>
</feature>
<dbReference type="PROSITE" id="PS50038">
    <property type="entry name" value="FZ"/>
    <property type="match status" value="1"/>
</dbReference>
<dbReference type="Proteomes" id="UP000616769">
    <property type="component" value="Unassembled WGS sequence"/>
</dbReference>
<dbReference type="OrthoDB" id="10064659at2759"/>
<feature type="transmembrane region" description="Helical" evidence="11">
    <location>
        <begin position="498"/>
        <end position="519"/>
    </location>
</feature>
<dbReference type="SUPFAM" id="SSF63501">
    <property type="entry name" value="Frizzled cysteine-rich domain"/>
    <property type="match status" value="1"/>
</dbReference>
<feature type="compositionally biased region" description="Basic residues" evidence="10">
    <location>
        <begin position="667"/>
        <end position="679"/>
    </location>
</feature>
<evidence type="ECO:0000259" key="12">
    <source>
        <dbReference type="PROSITE" id="PS50038"/>
    </source>
</evidence>
<accession>A0A132A2H6</accession>
<protein>
    <submittedName>
        <fullName evidence="14">Smoothened-like protein</fullName>
    </submittedName>
</protein>
<keyword evidence="7 9" id="KW-1015">Disulfide bond</keyword>
<keyword evidence="3" id="KW-0217">Developmental protein</keyword>
<dbReference type="Pfam" id="PF01392">
    <property type="entry name" value="Fz"/>
    <property type="match status" value="1"/>
</dbReference>
<evidence type="ECO:0000256" key="8">
    <source>
        <dbReference type="ARBA" id="ARBA00023170"/>
    </source>
</evidence>
<comment type="subcellular location">
    <subcellularLocation>
        <location evidence="1">Membrane</location>
        <topology evidence="1">Multi-pass membrane protein</topology>
    </subcellularLocation>
</comment>
<dbReference type="SMART" id="SM00063">
    <property type="entry name" value="FRI"/>
    <property type="match status" value="1"/>
</dbReference>
<feature type="transmembrane region" description="Helical" evidence="11">
    <location>
        <begin position="201"/>
        <end position="222"/>
    </location>
</feature>
<feature type="domain" description="G-protein coupled receptors family 2 profile 2" evidence="13">
    <location>
        <begin position="196"/>
        <end position="424"/>
    </location>
</feature>
<reference evidence="14 15" key="1">
    <citation type="journal article" date="2015" name="Parasit. Vectors">
        <title>Draft genome of the scabies mite.</title>
        <authorList>
            <person name="Rider S.D.Jr."/>
            <person name="Morgan M.S."/>
            <person name="Arlian L.G."/>
        </authorList>
    </citation>
    <scope>NUCLEOTIDE SEQUENCE [LARGE SCALE GENOMIC DNA]</scope>
    <source>
        <strain evidence="14">Arlian Lab</strain>
    </source>
</reference>
<sequence>MKAFSIQRAVKPLRNPSQCSRSISKCLPVINSSVCLDIYLPYKSTAALIQTDDLNQYIEIVELTTDYLEKWNGLRYVPQCWKAIQILLCATFFPKCDNETSQIYLLSNDFCEQIREPCGVVEKYFEWPDFLDCNNRTLFPENCANLYSDMKIMNTIKTNRCNYPLVYTDDRKIWFKNFDGCALHCINPIYNEQQHRNFISIVSYGVSISIVFSSFALITIVINKASLKRRFYTLIIFYMNLCILIASFGWGLQFIKGKNELVCHHDNTTRYSEPSRSEHFFCILSFYLIYYFSFAAMIWFSHLFRVFHQTFHNLTVGIKTEFNRHKYHITAWSTPLIGSIFILLFGEIDGDSIRGICFIGSNTPTVKFFFFSIPMAFCLSIGVFHAIKTISLLYKAKTTLKISVRHRTNITKALIRITFYIVSVCILFIMIILIMIFEDSDLERMHESLRDHLACNLGLTPILSLKNQTKTDPNKTNEIQRYLREDHTCKEFESPSTILINVQMIAVFLIHILASTWVWTSATQKIWKHFLNTYFENDDVQPYLLNAIDSTMKSNDFRNNKLKNFNLKTSKSTMIISYHDPVDMDLISMHSVSSTLQQNIQELIDCSKAIDEDKILMNKTNSRNETNLIENKNLSLTKTFRSSESNGSIAYQQQQRTTRNNLESSRQPKRKNKKLRTKTLHNFDDDTSDGSSISIDPKFRLNLSANRREKCTKATSTGDLLGMFYATRMMTPFMNISNAMVGYNGIGVNNGIIHSKLDQIQSKQKWTQSQAHEAQFSTLNLFPPKSQAKNKPIMLDQNGYGGKNSSNSNHRSISNLGFTHGMSGQVEHKMDNPLGEKRKPISVMNGTSSRQSKPNNIVTNSHIKRSMMMVVDNFDHTITPNEKAMQRQIYQDCVMNSFQNNHFISSMTDNIQQINSNLKFNSNLSSTIANKNHKNIDNGDENQKFCHNLGNFNLNPKTELNSGQPTDPMSNLQCNTFSTNFVAPSNSVIPSVQMYLSNPTALANPSLAPIHLNSSFLNANQMNSIESSRFMNPFAYLNNFNVSNSSNSLDTITNNPLSTQFFNAMNVFGGGNPYVLANNNHIPSIFRYYNTQAAFSAFQQSKNQEEIDSFMKEHEKYKSLITAHVSDNESNSELLSICLSESDTSRIGYYSDSAEQQFNLGRTAVEERFRKVEDCVNNHQSSSKTINDGRDQK</sequence>
<evidence type="ECO:0000259" key="13">
    <source>
        <dbReference type="PROSITE" id="PS50261"/>
    </source>
</evidence>
<evidence type="ECO:0000256" key="6">
    <source>
        <dbReference type="ARBA" id="ARBA00023136"/>
    </source>
</evidence>
<proteinExistence type="inferred from homology"/>
<dbReference type="SMART" id="SM01330">
    <property type="entry name" value="Frizzled"/>
    <property type="match status" value="1"/>
</dbReference>
<dbReference type="GO" id="GO:0005929">
    <property type="term" value="C:cilium"/>
    <property type="evidence" value="ECO:0007669"/>
    <property type="project" value="TreeGrafter"/>
</dbReference>
<evidence type="ECO:0000256" key="11">
    <source>
        <dbReference type="SAM" id="Phobius"/>
    </source>
</evidence>
<dbReference type="GO" id="GO:0005886">
    <property type="term" value="C:plasma membrane"/>
    <property type="evidence" value="ECO:0007669"/>
    <property type="project" value="TreeGrafter"/>
</dbReference>
<dbReference type="PANTHER" id="PTHR11309:SF35">
    <property type="entry name" value="PROTEIN SMOOTHENED"/>
    <property type="match status" value="1"/>
</dbReference>
<feature type="region of interest" description="Disordered" evidence="10">
    <location>
        <begin position="644"/>
        <end position="691"/>
    </location>
</feature>
<evidence type="ECO:0000256" key="4">
    <source>
        <dbReference type="ARBA" id="ARBA00022692"/>
    </source>
</evidence>
<dbReference type="GO" id="GO:0007224">
    <property type="term" value="P:smoothened signaling pathway"/>
    <property type="evidence" value="ECO:0007669"/>
    <property type="project" value="TreeGrafter"/>
</dbReference>
<evidence type="ECO:0000256" key="9">
    <source>
        <dbReference type="PROSITE-ProRule" id="PRU00090"/>
    </source>
</evidence>
<comment type="caution">
    <text evidence="14">The sequence shown here is derived from an EMBL/GenBank/DDBJ whole genome shotgun (WGS) entry which is preliminary data.</text>
</comment>
<dbReference type="GO" id="GO:0007417">
    <property type="term" value="P:central nervous system development"/>
    <property type="evidence" value="ECO:0007669"/>
    <property type="project" value="TreeGrafter"/>
</dbReference>
<feature type="compositionally biased region" description="Polar residues" evidence="10">
    <location>
        <begin position="644"/>
        <end position="665"/>
    </location>
</feature>
<dbReference type="GO" id="GO:0030425">
    <property type="term" value="C:dendrite"/>
    <property type="evidence" value="ECO:0007669"/>
    <property type="project" value="TreeGrafter"/>
</dbReference>
<feature type="domain" description="FZ" evidence="12">
    <location>
        <begin position="21"/>
        <end position="146"/>
    </location>
</feature>
<name>A0A132A2H6_SARSC</name>
<dbReference type="Gene3D" id="1.20.1070.10">
    <property type="entry name" value="Rhodopsin 7-helix transmembrane proteins"/>
    <property type="match status" value="1"/>
</dbReference>
<feature type="transmembrane region" description="Helical" evidence="11">
    <location>
        <begin position="368"/>
        <end position="394"/>
    </location>
</feature>
<evidence type="ECO:0000256" key="5">
    <source>
        <dbReference type="ARBA" id="ARBA00022989"/>
    </source>
</evidence>
<evidence type="ECO:0000313" key="14">
    <source>
        <dbReference type="EMBL" id="KPM04815.1"/>
    </source>
</evidence>
<feature type="transmembrane region" description="Helical" evidence="11">
    <location>
        <begin position="414"/>
        <end position="437"/>
    </location>
</feature>
<dbReference type="EMBL" id="JXLN01009968">
    <property type="protein sequence ID" value="KPM04815.1"/>
    <property type="molecule type" value="Genomic_DNA"/>
</dbReference>
<comment type="caution">
    <text evidence="9">Lacks conserved residue(s) required for the propagation of feature annotation.</text>
</comment>
<dbReference type="InterPro" id="IPR036790">
    <property type="entry name" value="Frizzled_dom_sf"/>
</dbReference>
<dbReference type="GO" id="GO:0071679">
    <property type="term" value="P:commissural neuron axon guidance"/>
    <property type="evidence" value="ECO:0007669"/>
    <property type="project" value="TreeGrafter"/>
</dbReference>
<comment type="similarity">
    <text evidence="2">Belongs to the G-protein coupled receptor Fz/Smo family.</text>
</comment>
<evidence type="ECO:0000256" key="10">
    <source>
        <dbReference type="SAM" id="MobiDB-lite"/>
    </source>
</evidence>
<keyword evidence="5 11" id="KW-1133">Transmembrane helix</keyword>
<dbReference type="PANTHER" id="PTHR11309">
    <property type="entry name" value="FRIZZLED"/>
    <property type="match status" value="1"/>
</dbReference>
<dbReference type="AlphaFoldDB" id="A0A132A2H6"/>
<feature type="disulfide bond" evidence="9">
    <location>
        <begin position="80"/>
        <end position="118"/>
    </location>
</feature>
<feature type="transmembrane region" description="Helical" evidence="11">
    <location>
        <begin position="231"/>
        <end position="252"/>
    </location>
</feature>
<dbReference type="InterPro" id="IPR015526">
    <property type="entry name" value="Frizzled/SFRP"/>
</dbReference>
<feature type="transmembrane region" description="Helical" evidence="11">
    <location>
        <begin position="288"/>
        <end position="308"/>
    </location>
</feature>
<dbReference type="Pfam" id="PF01534">
    <property type="entry name" value="Frizzled"/>
    <property type="match status" value="1"/>
</dbReference>
<evidence type="ECO:0000256" key="1">
    <source>
        <dbReference type="ARBA" id="ARBA00004141"/>
    </source>
</evidence>
<dbReference type="PRINTS" id="PR00489">
    <property type="entry name" value="FRIZZLED"/>
</dbReference>
<dbReference type="VEuPathDB" id="VectorBase:SSCA004954"/>
<evidence type="ECO:0000313" key="15">
    <source>
        <dbReference type="Proteomes" id="UP000616769"/>
    </source>
</evidence>
<keyword evidence="4 11" id="KW-0812">Transmembrane</keyword>
<gene>
    <name evidence="14" type="ORF">QR98_0032690</name>
</gene>
<dbReference type="InterPro" id="IPR000539">
    <property type="entry name" value="Frizzled/Smoothened_7TM"/>
</dbReference>
<dbReference type="GO" id="GO:0007389">
    <property type="term" value="P:pattern specification process"/>
    <property type="evidence" value="ECO:0007669"/>
    <property type="project" value="TreeGrafter"/>
</dbReference>
<evidence type="ECO:0000256" key="3">
    <source>
        <dbReference type="ARBA" id="ARBA00022473"/>
    </source>
</evidence>
<dbReference type="GO" id="GO:0005113">
    <property type="term" value="F:patched binding"/>
    <property type="evidence" value="ECO:0007669"/>
    <property type="project" value="TreeGrafter"/>
</dbReference>
<evidence type="ECO:0000256" key="7">
    <source>
        <dbReference type="ARBA" id="ARBA00023157"/>
    </source>
</evidence>
<keyword evidence="8" id="KW-0675">Receptor</keyword>
<dbReference type="Gene3D" id="1.10.2000.10">
    <property type="entry name" value="Frizzled cysteine-rich domain"/>
    <property type="match status" value="1"/>
</dbReference>
<dbReference type="GO" id="GO:0004888">
    <property type="term" value="F:transmembrane signaling receptor activity"/>
    <property type="evidence" value="ECO:0007669"/>
    <property type="project" value="InterPro"/>
</dbReference>
<organism evidence="14 15">
    <name type="scientific">Sarcoptes scabiei</name>
    <name type="common">Itch mite</name>
    <name type="synonym">Acarus scabiei</name>
    <dbReference type="NCBI Taxonomy" id="52283"/>
    <lineage>
        <taxon>Eukaryota</taxon>
        <taxon>Metazoa</taxon>
        <taxon>Ecdysozoa</taxon>
        <taxon>Arthropoda</taxon>
        <taxon>Chelicerata</taxon>
        <taxon>Arachnida</taxon>
        <taxon>Acari</taxon>
        <taxon>Acariformes</taxon>
        <taxon>Sarcoptiformes</taxon>
        <taxon>Astigmata</taxon>
        <taxon>Psoroptidia</taxon>
        <taxon>Sarcoptoidea</taxon>
        <taxon>Sarcoptidae</taxon>
        <taxon>Sarcoptinae</taxon>
        <taxon>Sarcoptes</taxon>
    </lineage>
</organism>
<dbReference type="PROSITE" id="PS50261">
    <property type="entry name" value="G_PROTEIN_RECEP_F2_4"/>
    <property type="match status" value="1"/>
</dbReference>
<dbReference type="InterPro" id="IPR020067">
    <property type="entry name" value="Frizzled_dom"/>
</dbReference>